<dbReference type="GeneID" id="98147595"/>
<keyword evidence="2" id="KW-1185">Reference proteome</keyword>
<organism evidence="1 2">
    <name type="scientific">Aspergillus lucknowensis</name>
    <dbReference type="NCBI Taxonomy" id="176173"/>
    <lineage>
        <taxon>Eukaryota</taxon>
        <taxon>Fungi</taxon>
        <taxon>Dikarya</taxon>
        <taxon>Ascomycota</taxon>
        <taxon>Pezizomycotina</taxon>
        <taxon>Eurotiomycetes</taxon>
        <taxon>Eurotiomycetidae</taxon>
        <taxon>Eurotiales</taxon>
        <taxon>Aspergillaceae</taxon>
        <taxon>Aspergillus</taxon>
        <taxon>Aspergillus subgen. Nidulantes</taxon>
    </lineage>
</organism>
<name>A0ABR4M0S9_9EURO</name>
<gene>
    <name evidence="1" type="ORF">BJX67DRAFT_379211</name>
</gene>
<dbReference type="RefSeq" id="XP_070888151.1">
    <property type="nucleotide sequence ID" value="XM_071032523.1"/>
</dbReference>
<dbReference type="Pfam" id="PF13376">
    <property type="entry name" value="OmdA"/>
    <property type="match status" value="1"/>
</dbReference>
<reference evidence="1 2" key="1">
    <citation type="submission" date="2024-07" db="EMBL/GenBank/DDBJ databases">
        <title>Section-level genome sequencing and comparative genomics of Aspergillus sections Usti and Cavernicolus.</title>
        <authorList>
            <consortium name="Lawrence Berkeley National Laboratory"/>
            <person name="Nybo J.L."/>
            <person name="Vesth T.C."/>
            <person name="Theobald S."/>
            <person name="Frisvad J.C."/>
            <person name="Larsen T.O."/>
            <person name="Kjaerboelling I."/>
            <person name="Rothschild-Mancinelli K."/>
            <person name="Lyhne E.K."/>
            <person name="Kogle M.E."/>
            <person name="Barry K."/>
            <person name="Clum A."/>
            <person name="Na H."/>
            <person name="Ledsgaard L."/>
            <person name="Lin J."/>
            <person name="Lipzen A."/>
            <person name="Kuo A."/>
            <person name="Riley R."/>
            <person name="Mondo S."/>
            <person name="Labutti K."/>
            <person name="Haridas S."/>
            <person name="Pangalinan J."/>
            <person name="Salamov A.A."/>
            <person name="Simmons B.A."/>
            <person name="Magnuson J.K."/>
            <person name="Chen J."/>
            <person name="Drula E."/>
            <person name="Henrissat B."/>
            <person name="Wiebenga A."/>
            <person name="Lubbers R.J."/>
            <person name="Gomes A.C."/>
            <person name="Macurrencykelacurrency M.R."/>
            <person name="Stajich J."/>
            <person name="Grigoriev I.V."/>
            <person name="Mortensen U.H."/>
            <person name="De Vries R.P."/>
            <person name="Baker S.E."/>
            <person name="Andersen M.R."/>
        </authorList>
    </citation>
    <scope>NUCLEOTIDE SEQUENCE [LARGE SCALE GENOMIC DNA]</scope>
    <source>
        <strain evidence="1 2">CBS 449.75</strain>
    </source>
</reference>
<proteinExistence type="predicted"/>
<evidence type="ECO:0000313" key="1">
    <source>
        <dbReference type="EMBL" id="KAL2869172.1"/>
    </source>
</evidence>
<sequence length="250" mass="27629">MPTTPKPPPADLPTHSFPTAADLEAFLETNHTTLPGFYLKLAKKSSGIPSVSSSEAVEVALCFGWIDGRANSLDEKHWTVRYTPRRAKSMWSAKNVGTIQRLLDEGRMRPAGLAAVESAKGDGRWDRAYDGPASIEVPPDLEAALERDKRAREFFEGLNKTDRYRVLHRLQTAPVSKREERVEAFVGMLARGEILNGSGNTKTTNIKVVKKGKGETTVVKDKLKKAEVARVPHVAVGGSTRQLRSRRSRK</sequence>
<dbReference type="Proteomes" id="UP001610432">
    <property type="component" value="Unassembled WGS sequence"/>
</dbReference>
<evidence type="ECO:0000313" key="2">
    <source>
        <dbReference type="Proteomes" id="UP001610432"/>
    </source>
</evidence>
<protein>
    <submittedName>
        <fullName evidence="1">Bacteriocin-protection, YdeI or OmpD-associated-domain-containing protein</fullName>
    </submittedName>
</protein>
<comment type="caution">
    <text evidence="1">The sequence shown here is derived from an EMBL/GenBank/DDBJ whole genome shotgun (WGS) entry which is preliminary data.</text>
</comment>
<accession>A0ABR4M0S9</accession>
<dbReference type="EMBL" id="JBFXLQ010000010">
    <property type="protein sequence ID" value="KAL2869172.1"/>
    <property type="molecule type" value="Genomic_DNA"/>
</dbReference>